<proteinExistence type="predicted"/>
<dbReference type="KEGG" id="hro:HELRODRAFT_188794"/>
<dbReference type="EMBL" id="AMQM01000978">
    <property type="status" value="NOT_ANNOTATED_CDS"/>
    <property type="molecule type" value="Genomic_DNA"/>
</dbReference>
<organism evidence="4 5">
    <name type="scientific">Helobdella robusta</name>
    <name type="common">Californian leech</name>
    <dbReference type="NCBI Taxonomy" id="6412"/>
    <lineage>
        <taxon>Eukaryota</taxon>
        <taxon>Metazoa</taxon>
        <taxon>Spiralia</taxon>
        <taxon>Lophotrochozoa</taxon>
        <taxon>Annelida</taxon>
        <taxon>Clitellata</taxon>
        <taxon>Hirudinea</taxon>
        <taxon>Rhynchobdellida</taxon>
        <taxon>Glossiphoniidae</taxon>
        <taxon>Helobdella</taxon>
    </lineage>
</organism>
<evidence type="ECO:0000313" key="3">
    <source>
        <dbReference type="EMBL" id="ESO02652.1"/>
    </source>
</evidence>
<evidence type="ECO:0000313" key="5">
    <source>
        <dbReference type="Proteomes" id="UP000015101"/>
    </source>
</evidence>
<reference evidence="4" key="3">
    <citation type="submission" date="2015-06" db="UniProtKB">
        <authorList>
            <consortium name="EnsemblMetazoa"/>
        </authorList>
    </citation>
    <scope>IDENTIFICATION</scope>
</reference>
<dbReference type="EMBL" id="KB096742">
    <property type="protein sequence ID" value="ESO02652.1"/>
    <property type="molecule type" value="Genomic_DNA"/>
</dbReference>
<dbReference type="CTD" id="20211029"/>
<feature type="transmembrane region" description="Helical" evidence="2">
    <location>
        <begin position="170"/>
        <end position="190"/>
    </location>
</feature>
<feature type="region of interest" description="Disordered" evidence="1">
    <location>
        <begin position="232"/>
        <end position="294"/>
    </location>
</feature>
<keyword evidence="2" id="KW-1133">Transmembrane helix</keyword>
<dbReference type="EnsemblMetazoa" id="HelroT188794">
    <property type="protein sequence ID" value="HelroP188794"/>
    <property type="gene ID" value="HelroG188794"/>
</dbReference>
<accession>T1FQD2</accession>
<feature type="compositionally biased region" description="Basic and acidic residues" evidence="1">
    <location>
        <begin position="274"/>
        <end position="286"/>
    </location>
</feature>
<dbReference type="InParanoid" id="T1FQD2"/>
<keyword evidence="2" id="KW-0472">Membrane</keyword>
<dbReference type="GeneID" id="20211029"/>
<gene>
    <name evidence="4" type="primary">20211029</name>
    <name evidence="3" type="ORF">HELRODRAFT_188794</name>
</gene>
<name>T1FQD2_HELRO</name>
<dbReference type="AlphaFoldDB" id="T1FQD2"/>
<reference evidence="3 5" key="2">
    <citation type="journal article" date="2013" name="Nature">
        <title>Insights into bilaterian evolution from three spiralian genomes.</title>
        <authorList>
            <person name="Simakov O."/>
            <person name="Marletaz F."/>
            <person name="Cho S.J."/>
            <person name="Edsinger-Gonzales E."/>
            <person name="Havlak P."/>
            <person name="Hellsten U."/>
            <person name="Kuo D.H."/>
            <person name="Larsson T."/>
            <person name="Lv J."/>
            <person name="Arendt D."/>
            <person name="Savage R."/>
            <person name="Osoegawa K."/>
            <person name="de Jong P."/>
            <person name="Grimwood J."/>
            <person name="Chapman J.A."/>
            <person name="Shapiro H."/>
            <person name="Aerts A."/>
            <person name="Otillar R.P."/>
            <person name="Terry A.Y."/>
            <person name="Boore J.L."/>
            <person name="Grigoriev I.V."/>
            <person name="Lindberg D.R."/>
            <person name="Seaver E.C."/>
            <person name="Weisblat D.A."/>
            <person name="Putnam N.H."/>
            <person name="Rokhsar D.S."/>
        </authorList>
    </citation>
    <scope>NUCLEOTIDE SEQUENCE</scope>
</reference>
<dbReference type="Proteomes" id="UP000015101">
    <property type="component" value="Unassembled WGS sequence"/>
</dbReference>
<keyword evidence="2" id="KW-0812">Transmembrane</keyword>
<feature type="compositionally biased region" description="Basic residues" evidence="1">
    <location>
        <begin position="243"/>
        <end position="252"/>
    </location>
</feature>
<evidence type="ECO:0000256" key="1">
    <source>
        <dbReference type="SAM" id="MobiDB-lite"/>
    </source>
</evidence>
<keyword evidence="5" id="KW-1185">Reference proteome</keyword>
<dbReference type="RefSeq" id="XP_009020060.1">
    <property type="nucleotide sequence ID" value="XM_009021812.1"/>
</dbReference>
<protein>
    <submittedName>
        <fullName evidence="3 4">Uncharacterized protein</fullName>
    </submittedName>
</protein>
<sequence>MSGYYIRWCSGYDYIHMLAVVVEPLRIRIVPKQPQTGESLDVTCALKIAVDRKEAHGINNIVIFINDKPVAQKAADVNDTTRVSFFEVKVRTRSGPGTVNVTCQYVSTAKDPYLHQVYFMLKETQLQHVLEVNESAPKTSATLTTSATPAADYETVRGITPQGMGKKKKIIIGICIVGLIVLTLVVIFLINKDSENMEGKLYEEPVTEKEARPKYRKKLLDKVAKIQHRVEWPNRPPTPQVHSTHHKSKNKLARIPNYSTASSSMKTDRKKKNRELSAPKEIKIDDNDMISEDD</sequence>
<evidence type="ECO:0000313" key="4">
    <source>
        <dbReference type="EnsemblMetazoa" id="HelroP188794"/>
    </source>
</evidence>
<evidence type="ECO:0000256" key="2">
    <source>
        <dbReference type="SAM" id="Phobius"/>
    </source>
</evidence>
<reference evidence="5" key="1">
    <citation type="submission" date="2012-12" db="EMBL/GenBank/DDBJ databases">
        <authorList>
            <person name="Hellsten U."/>
            <person name="Grimwood J."/>
            <person name="Chapman J.A."/>
            <person name="Shapiro H."/>
            <person name="Aerts A."/>
            <person name="Otillar R.P."/>
            <person name="Terry A.Y."/>
            <person name="Boore J.L."/>
            <person name="Simakov O."/>
            <person name="Marletaz F."/>
            <person name="Cho S.-J."/>
            <person name="Edsinger-Gonzales E."/>
            <person name="Havlak P."/>
            <person name="Kuo D.-H."/>
            <person name="Larsson T."/>
            <person name="Lv J."/>
            <person name="Arendt D."/>
            <person name="Savage R."/>
            <person name="Osoegawa K."/>
            <person name="de Jong P."/>
            <person name="Lindberg D.R."/>
            <person name="Seaver E.C."/>
            <person name="Weisblat D.A."/>
            <person name="Putnam N.H."/>
            <person name="Grigoriev I.V."/>
            <person name="Rokhsar D.S."/>
        </authorList>
    </citation>
    <scope>NUCLEOTIDE SEQUENCE</scope>
</reference>
<dbReference type="HOGENOM" id="CLU_947574_0_0_1"/>